<dbReference type="InterPro" id="IPR036457">
    <property type="entry name" value="PPM-type-like_dom_sf"/>
</dbReference>
<evidence type="ECO:0000313" key="2">
    <source>
        <dbReference type="Proteomes" id="UP001228059"/>
    </source>
</evidence>
<reference evidence="1 2" key="1">
    <citation type="submission" date="2023-05" db="EMBL/GenBank/DDBJ databases">
        <title>Complete Genome Resource of Xanthomonas oryzae pv. leersiae Strain YNJC Isolated From Plateau Japonica Rice in Southwest China.</title>
        <authorList>
            <person name="Aa X."/>
            <person name="Mei L."/>
            <person name="Liu P."/>
            <person name="Yang Y."/>
            <person name="Tang C."/>
            <person name="Zhang F."/>
            <person name="Dong C."/>
            <person name="Wang B."/>
            <person name="Chen X."/>
            <person name="Dai L."/>
        </authorList>
    </citation>
    <scope>NUCLEOTIDE SEQUENCE [LARGE SCALE GENOMIC DNA]</scope>
    <source>
        <strain evidence="1 2">YNJC</strain>
    </source>
</reference>
<evidence type="ECO:0008006" key="3">
    <source>
        <dbReference type="Google" id="ProtNLM"/>
    </source>
</evidence>
<dbReference type="SUPFAM" id="SSF81606">
    <property type="entry name" value="PP2C-like"/>
    <property type="match status" value="1"/>
</dbReference>
<sequence>MALTCLFKGTVPKHVESPDDNEDAYLTDPERGRVVVSDGASESFDALNWARLLVDRMMEEELSPEAVASCLGGYEALHDASRLSWSKAAAYERGSFATLLIAQDHPERNMVQITAAGDSLAVWVDGGQLLASAPYIYSEQFLEKPVLLATRLSLNATGDEQVGTWQWGYEEQGHRLLLCMTDALGAWLLAHQEKGDQSALEALCGIREVEELVELVERERGAGRLRRDDSTLVIVSVTQS</sequence>
<dbReference type="RefSeq" id="WP_285957123.1">
    <property type="nucleotide sequence ID" value="NZ_CP127225.1"/>
</dbReference>
<organism evidence="1 2">
    <name type="scientific">Xanthomonas oryzae pv. leersiae</name>
    <dbReference type="NCBI Taxonomy" id="3112258"/>
    <lineage>
        <taxon>Bacteria</taxon>
        <taxon>Pseudomonadati</taxon>
        <taxon>Pseudomonadota</taxon>
        <taxon>Gammaproteobacteria</taxon>
        <taxon>Lysobacterales</taxon>
        <taxon>Lysobacteraceae</taxon>
        <taxon>Xanthomonas</taxon>
    </lineage>
</organism>
<gene>
    <name evidence="1" type="ORF">QN060_05735</name>
</gene>
<evidence type="ECO:0000313" key="1">
    <source>
        <dbReference type="EMBL" id="WIX07566.1"/>
    </source>
</evidence>
<dbReference type="EMBL" id="CP127225">
    <property type="protein sequence ID" value="WIX07566.1"/>
    <property type="molecule type" value="Genomic_DNA"/>
</dbReference>
<proteinExistence type="predicted"/>
<dbReference type="Gene3D" id="3.60.40.10">
    <property type="entry name" value="PPM-type phosphatase domain"/>
    <property type="match status" value="1"/>
</dbReference>
<name>A0AAJ6H105_9XANT</name>
<dbReference type="AlphaFoldDB" id="A0AAJ6H105"/>
<protein>
    <recommendedName>
        <fullName evidence="3">Protein phosphatase 2C domain-containing protein</fullName>
    </recommendedName>
</protein>
<accession>A0AAJ6H105</accession>
<dbReference type="Proteomes" id="UP001228059">
    <property type="component" value="Chromosome"/>
</dbReference>